<name>A0A1D2MFK7_ORCCI</name>
<evidence type="ECO:0000259" key="10">
    <source>
        <dbReference type="PROSITE" id="PS50209"/>
    </source>
</evidence>
<dbReference type="InterPro" id="IPR011600">
    <property type="entry name" value="Pept_C14_caspase"/>
</dbReference>
<sequence>MERWQEEIIRTNLSYLIKNVKCTTTLLSKLEERNVLSAEDVETVSVNLKQIDKSSTLVRLLKQKLHGFDTLIGVLVDPDVKQYAPAQLLYSKRTSHYALHGCTTPPQLRTLHQTDAPDLSSIFNNEFAAVTPAPTPPVLFQQPTTSQGAVENQEVSTNNLPKELQDFVLNGAKLTVDVKKPNAWDPSKPCSYVLPPKGKGYAFILNITEIRGENIRKGANMDVEYMEKLWKGMGYEIFPKNENFVNSHFKFKEDIQEELKKFNEKCIEDEVDSMVIFIGSHGYNDVIITSDNKTLDLYSDIIWQFQFPILGKSNGKAKRVARIFINQSCQGEPPPGILQNRPFGPPPRTKDSLYIKAQMPKHESSRDTHCGSYFIIVLTYVFMTKAWNTSLSMMLSEVQDLCTRVSLEAGDDAFQLPPSTNLGLAEPLYFFTR</sequence>
<dbReference type="Gene3D" id="1.10.533.10">
    <property type="entry name" value="Death Domain, Fas"/>
    <property type="match status" value="1"/>
</dbReference>
<feature type="domain" description="Caspase family p20" evidence="9">
    <location>
        <begin position="198"/>
        <end position="333"/>
    </location>
</feature>
<dbReference type="OrthoDB" id="6097640at2759"/>
<keyword evidence="6" id="KW-0865">Zymogen</keyword>
<dbReference type="STRING" id="48709.A0A1D2MFK7"/>
<feature type="domain" description="Caspase family p10" evidence="8">
    <location>
        <begin position="347"/>
        <end position="432"/>
    </location>
</feature>
<dbReference type="PANTHER" id="PTHR47901:SF8">
    <property type="entry name" value="CASPASE-3"/>
    <property type="match status" value="1"/>
</dbReference>
<dbReference type="InterPro" id="IPR029030">
    <property type="entry name" value="Caspase-like_dom_sf"/>
</dbReference>
<dbReference type="PROSITE" id="PS50207">
    <property type="entry name" value="CASPASE_P10"/>
    <property type="match status" value="1"/>
</dbReference>
<dbReference type="Proteomes" id="UP000094527">
    <property type="component" value="Unassembled WGS sequence"/>
</dbReference>
<dbReference type="AlphaFoldDB" id="A0A1D2MFK7"/>
<evidence type="ECO:0000256" key="5">
    <source>
        <dbReference type="ARBA" id="ARBA00022807"/>
    </source>
</evidence>
<dbReference type="InterPro" id="IPR001309">
    <property type="entry name" value="Pept_C14_p20"/>
</dbReference>
<organism evidence="11 12">
    <name type="scientific">Orchesella cincta</name>
    <name type="common">Springtail</name>
    <name type="synonym">Podura cincta</name>
    <dbReference type="NCBI Taxonomy" id="48709"/>
    <lineage>
        <taxon>Eukaryota</taxon>
        <taxon>Metazoa</taxon>
        <taxon>Ecdysozoa</taxon>
        <taxon>Arthropoda</taxon>
        <taxon>Hexapoda</taxon>
        <taxon>Collembola</taxon>
        <taxon>Entomobryomorpha</taxon>
        <taxon>Entomobryoidea</taxon>
        <taxon>Orchesellidae</taxon>
        <taxon>Orchesellinae</taxon>
        <taxon>Orchesella</taxon>
    </lineage>
</organism>
<evidence type="ECO:0000259" key="9">
    <source>
        <dbReference type="PROSITE" id="PS50208"/>
    </source>
</evidence>
<dbReference type="GO" id="GO:0006915">
    <property type="term" value="P:apoptotic process"/>
    <property type="evidence" value="ECO:0007669"/>
    <property type="project" value="UniProtKB-KW"/>
</dbReference>
<dbReference type="GO" id="GO:0042981">
    <property type="term" value="P:regulation of apoptotic process"/>
    <property type="evidence" value="ECO:0007669"/>
    <property type="project" value="InterPro"/>
</dbReference>
<dbReference type="EMBL" id="LJIJ01001423">
    <property type="protein sequence ID" value="ODM91778.1"/>
    <property type="molecule type" value="Genomic_DNA"/>
</dbReference>
<dbReference type="InterPro" id="IPR001315">
    <property type="entry name" value="CARD"/>
</dbReference>
<dbReference type="InterPro" id="IPR015917">
    <property type="entry name" value="Pept_C14A"/>
</dbReference>
<feature type="domain" description="CARD" evidence="10">
    <location>
        <begin position="1"/>
        <end position="64"/>
    </location>
</feature>
<evidence type="ECO:0000256" key="2">
    <source>
        <dbReference type="ARBA" id="ARBA00022670"/>
    </source>
</evidence>
<evidence type="ECO:0000256" key="1">
    <source>
        <dbReference type="ARBA" id="ARBA00010134"/>
    </source>
</evidence>
<protein>
    <submittedName>
        <fullName evidence="11">Caspase-1</fullName>
    </submittedName>
</protein>
<evidence type="ECO:0000256" key="3">
    <source>
        <dbReference type="ARBA" id="ARBA00022703"/>
    </source>
</evidence>
<evidence type="ECO:0000259" key="8">
    <source>
        <dbReference type="PROSITE" id="PS50207"/>
    </source>
</evidence>
<dbReference type="Gene3D" id="3.30.70.1470">
    <property type="entry name" value="Caspase-like"/>
    <property type="match status" value="1"/>
</dbReference>
<dbReference type="PANTHER" id="PTHR47901">
    <property type="entry name" value="CASPASE RECRUITMENT DOMAIN-CONTAINING PROTEIN 18"/>
    <property type="match status" value="1"/>
</dbReference>
<dbReference type="InterPro" id="IPR002398">
    <property type="entry name" value="Pept_C14"/>
</dbReference>
<gene>
    <name evidence="11" type="ORF">Ocin01_14903</name>
</gene>
<dbReference type="InterPro" id="IPR011029">
    <property type="entry name" value="DEATH-like_dom_sf"/>
</dbReference>
<reference evidence="11 12" key="1">
    <citation type="journal article" date="2016" name="Genome Biol. Evol.">
        <title>Gene Family Evolution Reflects Adaptation to Soil Environmental Stressors in the Genome of the Collembolan Orchesella cincta.</title>
        <authorList>
            <person name="Faddeeva-Vakhrusheva A."/>
            <person name="Derks M.F."/>
            <person name="Anvar S.Y."/>
            <person name="Agamennone V."/>
            <person name="Suring W."/>
            <person name="Smit S."/>
            <person name="van Straalen N.M."/>
            <person name="Roelofs D."/>
        </authorList>
    </citation>
    <scope>NUCLEOTIDE SEQUENCE [LARGE SCALE GENOMIC DNA]</scope>
    <source>
        <tissue evidence="11">Mixed pool</tissue>
    </source>
</reference>
<dbReference type="SUPFAM" id="SSF47986">
    <property type="entry name" value="DEATH domain"/>
    <property type="match status" value="1"/>
</dbReference>
<keyword evidence="5" id="KW-0788">Thiol protease</keyword>
<keyword evidence="2" id="KW-0645">Protease</keyword>
<evidence type="ECO:0000313" key="12">
    <source>
        <dbReference type="Proteomes" id="UP000094527"/>
    </source>
</evidence>
<comment type="caution">
    <text evidence="11">The sequence shown here is derived from an EMBL/GenBank/DDBJ whole genome shotgun (WGS) entry which is preliminary data.</text>
</comment>
<proteinExistence type="inferred from homology"/>
<evidence type="ECO:0000256" key="4">
    <source>
        <dbReference type="ARBA" id="ARBA00022801"/>
    </source>
</evidence>
<dbReference type="InterPro" id="IPR002138">
    <property type="entry name" value="Pept_C14_p10"/>
</dbReference>
<keyword evidence="3" id="KW-0053">Apoptosis</keyword>
<evidence type="ECO:0000256" key="6">
    <source>
        <dbReference type="ARBA" id="ARBA00023145"/>
    </source>
</evidence>
<keyword evidence="12" id="KW-1185">Reference proteome</keyword>
<dbReference type="PROSITE" id="PS50209">
    <property type="entry name" value="CARD"/>
    <property type="match status" value="1"/>
</dbReference>
<dbReference type="SUPFAM" id="SSF52129">
    <property type="entry name" value="Caspase-like"/>
    <property type="match status" value="1"/>
</dbReference>
<comment type="similarity">
    <text evidence="1 7">Belongs to the peptidase C14A family.</text>
</comment>
<dbReference type="SMART" id="SM00115">
    <property type="entry name" value="CASc"/>
    <property type="match status" value="1"/>
</dbReference>
<keyword evidence="4" id="KW-0378">Hydrolase</keyword>
<dbReference type="Pfam" id="PF00656">
    <property type="entry name" value="Peptidase_C14"/>
    <property type="match status" value="1"/>
</dbReference>
<dbReference type="Gene3D" id="3.40.50.1460">
    <property type="match status" value="1"/>
</dbReference>
<dbReference type="GO" id="GO:0004197">
    <property type="term" value="F:cysteine-type endopeptidase activity"/>
    <property type="evidence" value="ECO:0007669"/>
    <property type="project" value="InterPro"/>
</dbReference>
<dbReference type="Pfam" id="PF00619">
    <property type="entry name" value="CARD"/>
    <property type="match status" value="1"/>
</dbReference>
<accession>A0A1D2MFK7</accession>
<evidence type="ECO:0000256" key="7">
    <source>
        <dbReference type="RuleBase" id="RU003971"/>
    </source>
</evidence>
<evidence type="ECO:0000313" key="11">
    <source>
        <dbReference type="EMBL" id="ODM91778.1"/>
    </source>
</evidence>
<dbReference type="PROSITE" id="PS50208">
    <property type="entry name" value="CASPASE_P20"/>
    <property type="match status" value="1"/>
</dbReference>
<dbReference type="GO" id="GO:0006508">
    <property type="term" value="P:proteolysis"/>
    <property type="evidence" value="ECO:0007669"/>
    <property type="project" value="UniProtKB-KW"/>
</dbReference>